<reference evidence="12" key="1">
    <citation type="journal article" date="2013" name="Stand. Genomic Sci.">
        <title>Complete genome sequence of the halophilic bacterium Spirochaeta africana type strain (Z-7692(T)) from the alkaline Lake Magadi in the East African Rift.</title>
        <authorList>
            <person name="Liolos K."/>
            <person name="Abt B."/>
            <person name="Scheuner C."/>
            <person name="Teshima H."/>
            <person name="Held B."/>
            <person name="Lapidus A."/>
            <person name="Nolan M."/>
            <person name="Lucas S."/>
            <person name="Deshpande S."/>
            <person name="Cheng J.F."/>
            <person name="Tapia R."/>
            <person name="Goodwin L.A."/>
            <person name="Pitluck S."/>
            <person name="Pagani I."/>
            <person name="Ivanova N."/>
            <person name="Mavromatis K."/>
            <person name="Mikhailova N."/>
            <person name="Huntemann M."/>
            <person name="Pati A."/>
            <person name="Chen A."/>
            <person name="Palaniappan K."/>
            <person name="Land M."/>
            <person name="Rohde M."/>
            <person name="Tindall B.J."/>
            <person name="Detter J.C."/>
            <person name="Goker M."/>
            <person name="Bristow J."/>
            <person name="Eisen J.A."/>
            <person name="Markowitz V."/>
            <person name="Hugenholtz P."/>
            <person name="Woyke T."/>
            <person name="Klenk H.P."/>
            <person name="Kyrpides N.C."/>
        </authorList>
    </citation>
    <scope>NUCLEOTIDE SEQUENCE</scope>
    <source>
        <strain evidence="12">ATCC 700263 / DSM 8902 / Z-7692</strain>
    </source>
</reference>
<evidence type="ECO:0000256" key="1">
    <source>
        <dbReference type="ARBA" id="ARBA00002578"/>
    </source>
</evidence>
<dbReference type="GO" id="GO:0006605">
    <property type="term" value="P:protein targeting"/>
    <property type="evidence" value="ECO:0007669"/>
    <property type="project" value="UniProtKB-UniRule"/>
</dbReference>
<evidence type="ECO:0000256" key="2">
    <source>
        <dbReference type="ARBA" id="ARBA00009772"/>
    </source>
</evidence>
<dbReference type="GO" id="GO:0044780">
    <property type="term" value="P:bacterial-type flagellum assembly"/>
    <property type="evidence" value="ECO:0007669"/>
    <property type="project" value="UniProtKB-UniRule"/>
</dbReference>
<evidence type="ECO:0000256" key="8">
    <source>
        <dbReference type="ARBA" id="ARBA00023143"/>
    </source>
</evidence>
<keyword evidence="11" id="KW-0966">Cell projection</keyword>
<feature type="transmembrane region" description="Helical" evidence="10">
    <location>
        <begin position="124"/>
        <end position="143"/>
    </location>
</feature>
<dbReference type="STRING" id="889378.Spiaf_2087"/>
<dbReference type="NCBIfam" id="TIGR01400">
    <property type="entry name" value="fliR"/>
    <property type="match status" value="1"/>
</dbReference>
<evidence type="ECO:0000256" key="6">
    <source>
        <dbReference type="ARBA" id="ARBA00022989"/>
    </source>
</evidence>
<evidence type="ECO:0000256" key="3">
    <source>
        <dbReference type="ARBA" id="ARBA00021717"/>
    </source>
</evidence>
<dbReference type="PRINTS" id="PR00953">
    <property type="entry name" value="TYPE3IMRPROT"/>
</dbReference>
<dbReference type="EMBL" id="CP003282">
    <property type="protein sequence ID" value="AFG38135.1"/>
    <property type="molecule type" value="Genomic_DNA"/>
</dbReference>
<dbReference type="HOGENOM" id="CLU_063626_2_0_12"/>
<feature type="transmembrane region" description="Helical" evidence="10">
    <location>
        <begin position="214"/>
        <end position="242"/>
    </location>
</feature>
<dbReference type="Pfam" id="PF01311">
    <property type="entry name" value="Bac_export_1"/>
    <property type="match status" value="1"/>
</dbReference>
<keyword evidence="7 10" id="KW-0472">Membrane</keyword>
<dbReference type="RefSeq" id="WP_014456118.1">
    <property type="nucleotide sequence ID" value="NC_017098.1"/>
</dbReference>
<name>U3GKU1_SPIAZ</name>
<comment type="function">
    <text evidence="1 10">Role in flagellar biosynthesis.</text>
</comment>
<keyword evidence="4 10" id="KW-1003">Cell membrane</keyword>
<dbReference type="Proteomes" id="UP000007383">
    <property type="component" value="Chromosome"/>
</dbReference>
<feature type="transmembrane region" description="Helical" evidence="10">
    <location>
        <begin position="177"/>
        <end position="202"/>
    </location>
</feature>
<evidence type="ECO:0000256" key="9">
    <source>
        <dbReference type="NCBIfam" id="TIGR01400"/>
    </source>
</evidence>
<dbReference type="KEGG" id="sfc:Spiaf_2087"/>
<keyword evidence="12" id="KW-1185">Reference proteome</keyword>
<dbReference type="GO" id="GO:0005886">
    <property type="term" value="C:plasma membrane"/>
    <property type="evidence" value="ECO:0007669"/>
    <property type="project" value="UniProtKB-SubCell"/>
</dbReference>
<keyword evidence="8 10" id="KW-0975">Bacterial flagellum</keyword>
<keyword evidence="5 10" id="KW-0812">Transmembrane</keyword>
<evidence type="ECO:0000256" key="10">
    <source>
        <dbReference type="RuleBase" id="RU362071"/>
    </source>
</evidence>
<dbReference type="AlphaFoldDB" id="U3GKU1"/>
<dbReference type="GO" id="GO:0009425">
    <property type="term" value="C:bacterial-type flagellum basal body"/>
    <property type="evidence" value="ECO:0007669"/>
    <property type="project" value="UniProtKB-SubCell"/>
</dbReference>
<dbReference type="PATRIC" id="fig|889378.3.peg.2074"/>
<dbReference type="InterPro" id="IPR002010">
    <property type="entry name" value="T3SS_IM_R"/>
</dbReference>
<feature type="transmembrane region" description="Helical" evidence="10">
    <location>
        <begin position="63"/>
        <end position="84"/>
    </location>
</feature>
<sequence length="260" mass="28277">MMLTQAVLNIQVVFLIFARVYAIMQTAPMLSSQSIPGIARVSLSLLTSVLIFSWISYPVPDTGLGYAMVVIGEIFVGIIIGLYLNIIFSAFQTAGQFFSLQMGFGASQVFDPLAQIELPLMGQFFNQVAMLVFVAIGGFQRTFQVGVYGSFQAMRAVDLVGHQEDLAAFLLSGLVRLFAQALVMSLPVVGTLFLVSISMGLLAKAAPQMNLLMLGFPINIGVAFLMIFLAMPLIIYAFAGIIESAYTYLGDMMTMIWSAR</sequence>
<keyword evidence="11" id="KW-0282">Flagellum</keyword>
<feature type="transmembrane region" description="Helical" evidence="10">
    <location>
        <begin position="6"/>
        <end position="25"/>
    </location>
</feature>
<dbReference type="PANTHER" id="PTHR30065">
    <property type="entry name" value="FLAGELLAR BIOSYNTHETIC PROTEIN FLIR"/>
    <property type="match status" value="1"/>
</dbReference>
<organism evidence="11 12">
    <name type="scientific">Spirochaeta africana (strain ATCC 700263 / DSM 8902 / Z-7692)</name>
    <dbReference type="NCBI Taxonomy" id="889378"/>
    <lineage>
        <taxon>Bacteria</taxon>
        <taxon>Pseudomonadati</taxon>
        <taxon>Spirochaetota</taxon>
        <taxon>Spirochaetia</taxon>
        <taxon>Spirochaetales</taxon>
        <taxon>Spirochaetaceae</taxon>
        <taxon>Spirochaeta</taxon>
    </lineage>
</organism>
<comment type="subcellular location">
    <subcellularLocation>
        <location evidence="10">Cell membrane</location>
        <topology evidence="10">Multi-pass membrane protein</topology>
    </subcellularLocation>
    <subcellularLocation>
        <location evidence="10">Bacterial flagellum basal body</location>
    </subcellularLocation>
</comment>
<evidence type="ECO:0000256" key="4">
    <source>
        <dbReference type="ARBA" id="ARBA00022475"/>
    </source>
</evidence>
<dbReference type="eggNOG" id="COG1684">
    <property type="taxonomic scope" value="Bacteria"/>
</dbReference>
<evidence type="ECO:0000256" key="7">
    <source>
        <dbReference type="ARBA" id="ARBA00023136"/>
    </source>
</evidence>
<keyword evidence="6 10" id="KW-1133">Transmembrane helix</keyword>
<feature type="transmembrane region" description="Helical" evidence="10">
    <location>
        <begin position="37"/>
        <end position="57"/>
    </location>
</feature>
<proteinExistence type="inferred from homology"/>
<evidence type="ECO:0000313" key="11">
    <source>
        <dbReference type="EMBL" id="AFG38135.1"/>
    </source>
</evidence>
<evidence type="ECO:0000313" key="12">
    <source>
        <dbReference type="Proteomes" id="UP000007383"/>
    </source>
</evidence>
<accession>U3GKU1</accession>
<dbReference type="InterPro" id="IPR006303">
    <property type="entry name" value="FliR"/>
</dbReference>
<gene>
    <name evidence="11" type="ordered locus">Spiaf_2087</name>
</gene>
<protein>
    <recommendedName>
        <fullName evidence="3 9">Flagellar biosynthetic protein FliR</fullName>
    </recommendedName>
</protein>
<evidence type="ECO:0000256" key="5">
    <source>
        <dbReference type="ARBA" id="ARBA00022692"/>
    </source>
</evidence>
<dbReference type="PANTHER" id="PTHR30065:SF1">
    <property type="entry name" value="SURFACE PRESENTATION OF ANTIGENS PROTEIN SPAR"/>
    <property type="match status" value="1"/>
</dbReference>
<keyword evidence="11" id="KW-0969">Cilium</keyword>
<dbReference type="OrthoDB" id="363096at2"/>
<comment type="similarity">
    <text evidence="2 10">Belongs to the FliR/MopE/SpaR family.</text>
</comment>